<organism evidence="1 2">
    <name type="scientific">Aristaeella hokkaidonensis</name>
    <dbReference type="NCBI Taxonomy" id="3046382"/>
    <lineage>
        <taxon>Bacteria</taxon>
        <taxon>Bacillati</taxon>
        <taxon>Bacillota</taxon>
        <taxon>Clostridia</taxon>
        <taxon>Eubacteriales</taxon>
        <taxon>Aristaeellaceae</taxon>
        <taxon>Aristaeella</taxon>
    </lineage>
</organism>
<evidence type="ECO:0000313" key="1">
    <source>
        <dbReference type="EMBL" id="QUC66723.1"/>
    </source>
</evidence>
<keyword evidence="2" id="KW-1185">Reference proteome</keyword>
<name>A0AC61N6I1_9FIRM</name>
<sequence>MADQPKYLQVADVLRREIAEGVFRDGQTLMTEEELRFRFNVSRQTIRQAIALLEEDGLVDRRRGSGTYVRHGPRRRMQGTVHVGVITSYITDYIFPSIVSGIESVLSENGVVMNLSATYNDSKTERSILERMLDGQVDGLIVEGVQTARETENEDLYRRLAERNIPVLFMNAYYPGMTNVPHVVMDDYGGGRTAAREVLSRGYRKPGGMFKVDDIQGKERLRGFLDEMQSEGVIIPDEHLLLFGTNERMSWQINPEGTKFIERLKNHEMDCMTCYNDVFAVSLMNRLTQEGMKLPEEMGFIGFDNTAYAEMATPKLTTLGHPKEAFGSLAAEKLLRMIDGERERSVNMAWTLVERDSLPRVERL</sequence>
<gene>
    <name evidence="1" type="ORF">JYE49_12830</name>
</gene>
<accession>A0AC61N6I1</accession>
<dbReference type="EMBL" id="CP068393">
    <property type="protein sequence ID" value="QUC66723.1"/>
    <property type="molecule type" value="Genomic_DNA"/>
</dbReference>
<proteinExistence type="predicted"/>
<reference evidence="1" key="1">
    <citation type="submission" date="2021-01" db="EMBL/GenBank/DDBJ databases">
        <title>Complete genome sequence of Clostridiales bacterium R-7.</title>
        <authorList>
            <person name="Mahoney-Kurpe S.C."/>
            <person name="Palevich N."/>
            <person name="Koike S."/>
            <person name="Moon C.D."/>
            <person name="Attwood G.T."/>
        </authorList>
    </citation>
    <scope>NUCLEOTIDE SEQUENCE</scope>
    <source>
        <strain evidence="1">R-7</strain>
    </source>
</reference>
<protein>
    <submittedName>
        <fullName evidence="1">GntR family transcriptional regulator</fullName>
    </submittedName>
</protein>
<evidence type="ECO:0000313" key="2">
    <source>
        <dbReference type="Proteomes" id="UP000682782"/>
    </source>
</evidence>
<dbReference type="Proteomes" id="UP000682782">
    <property type="component" value="Chromosome"/>
</dbReference>